<evidence type="ECO:0000313" key="1">
    <source>
        <dbReference type="EMBL" id="MFB2832936.1"/>
    </source>
</evidence>
<evidence type="ECO:0000313" key="2">
    <source>
        <dbReference type="Proteomes" id="UP001576780"/>
    </source>
</evidence>
<reference evidence="1 2" key="1">
    <citation type="submission" date="2024-09" db="EMBL/GenBank/DDBJ databases">
        <title>Floridaenema gen nov. (Aerosakkonemataceae, Aerosakkonematales ord. nov., Cyanobacteria) from benthic tropical and subtropical fresh waters, with the description of four new species.</title>
        <authorList>
            <person name="Moretto J.A."/>
            <person name="Berthold D.E."/>
            <person name="Lefler F.W."/>
            <person name="Huang I.-S."/>
            <person name="Laughinghouse H. IV."/>
        </authorList>
    </citation>
    <scope>NUCLEOTIDE SEQUENCE [LARGE SCALE GENOMIC DNA]</scope>
    <source>
        <strain evidence="1 2">BLCC-F167</strain>
    </source>
</reference>
<protein>
    <submittedName>
        <fullName evidence="1">Uncharacterized protein</fullName>
    </submittedName>
</protein>
<keyword evidence="2" id="KW-1185">Reference proteome</keyword>
<name>A0ABV4WDS2_9CYAN</name>
<accession>A0ABV4WDS2</accession>
<comment type="caution">
    <text evidence="1">The sequence shown here is derived from an EMBL/GenBank/DDBJ whole genome shotgun (WGS) entry which is preliminary data.</text>
</comment>
<proteinExistence type="predicted"/>
<dbReference type="RefSeq" id="WP_413275412.1">
    <property type="nucleotide sequence ID" value="NZ_JBHFNT010000004.1"/>
</dbReference>
<gene>
    <name evidence="1" type="ORF">ACE1CA_00225</name>
</gene>
<sequence length="100" mass="11646">MTRLHLIPDFHQESISGVQYESLETGQFFKVDPNSAITYRKDKFNFFAEKGRKGGAYNTRTGKHEYISGIVYPCDSMSDEDIELQQSDHQMWGEIWNNHP</sequence>
<dbReference type="Proteomes" id="UP001576780">
    <property type="component" value="Unassembled WGS sequence"/>
</dbReference>
<organism evidence="1 2">
    <name type="scientific">Floridaenema evergladense BLCC-F167</name>
    <dbReference type="NCBI Taxonomy" id="3153639"/>
    <lineage>
        <taxon>Bacteria</taxon>
        <taxon>Bacillati</taxon>
        <taxon>Cyanobacteriota</taxon>
        <taxon>Cyanophyceae</taxon>
        <taxon>Oscillatoriophycideae</taxon>
        <taxon>Aerosakkonematales</taxon>
        <taxon>Aerosakkonemataceae</taxon>
        <taxon>Floridanema</taxon>
        <taxon>Floridanema evergladense</taxon>
    </lineage>
</organism>
<dbReference type="EMBL" id="JBHFNT010000004">
    <property type="protein sequence ID" value="MFB2832936.1"/>
    <property type="molecule type" value="Genomic_DNA"/>
</dbReference>